<dbReference type="STRING" id="398673.A0A2P4ZQZ1"/>
<sequence length="358" mass="39702">MPIRDYGVWKAKPVSYTYETARKDPHSPHIHLKFSDGNVNEAVAAINIKSGDHEDSRLVYWVVPALSHPIVRKLQALGDGFHSLQGGSEEQLDNLRLDYIRGNLFQKQTGRLLPHDIPGENNDILDVLKPILTEAISHGATIYLYGSHFDNGEGIHNVHMNQGSPGHFKKDNGVYQDGGFFLQFRDHWKGIFLGFASQAVHTDDDTGNPVQQNNYQTWADFLDPEVPAERRAINDMTDTPVLITRALVNPLGPDNKQATVFLTNRTAQPVDLTGWKIRNQDGQFEELPSSGATLAAKQVAKEFSVPKCPLSDQGGLITLLNAQGYKVHGVSYAKVQPRREGNAISFEQINGLNSASYV</sequence>
<dbReference type="PROSITE" id="PS51841">
    <property type="entry name" value="LTD"/>
    <property type="match status" value="1"/>
</dbReference>
<evidence type="ECO:0000313" key="2">
    <source>
        <dbReference type="EMBL" id="PON26715.1"/>
    </source>
</evidence>
<accession>A0A2P4ZQZ1</accession>
<dbReference type="InterPro" id="IPR001322">
    <property type="entry name" value="Lamin_tail_dom"/>
</dbReference>
<dbReference type="InterPro" id="IPR036415">
    <property type="entry name" value="Lamin_tail_dom_sf"/>
</dbReference>
<dbReference type="RefSeq" id="XP_018665153.1">
    <property type="nucleotide sequence ID" value="XM_018801838.1"/>
</dbReference>
<evidence type="ECO:0000259" key="1">
    <source>
        <dbReference type="PROSITE" id="PS51841"/>
    </source>
</evidence>
<comment type="caution">
    <text evidence="2">The sequence shown here is derived from an EMBL/GenBank/DDBJ whole genome shotgun (WGS) entry which is preliminary data.</text>
</comment>
<organism evidence="2 3">
    <name type="scientific">Trichoderma gamsii</name>
    <dbReference type="NCBI Taxonomy" id="398673"/>
    <lineage>
        <taxon>Eukaryota</taxon>
        <taxon>Fungi</taxon>
        <taxon>Dikarya</taxon>
        <taxon>Ascomycota</taxon>
        <taxon>Pezizomycotina</taxon>
        <taxon>Sordariomycetes</taxon>
        <taxon>Hypocreomycetidae</taxon>
        <taxon>Hypocreales</taxon>
        <taxon>Hypocreaceae</taxon>
        <taxon>Trichoderma</taxon>
    </lineage>
</organism>
<dbReference type="Pfam" id="PF10042">
    <property type="entry name" value="DUF2278"/>
    <property type="match status" value="1"/>
</dbReference>
<reference evidence="2 3" key="1">
    <citation type="journal article" date="2016" name="Genome Announc.">
        <title>Draft Whole-Genome Sequence of Trichoderma gamsii T6085, a Promising Biocontrol Agent of Fusarium Head Blight on Wheat.</title>
        <authorList>
            <person name="Baroncelli R."/>
            <person name="Zapparata A."/>
            <person name="Piaggeschi G."/>
            <person name="Sarrocco S."/>
            <person name="Vannacci G."/>
        </authorList>
    </citation>
    <scope>NUCLEOTIDE SEQUENCE [LARGE SCALE GENOMIC DNA]</scope>
    <source>
        <strain evidence="2 3">T6085</strain>
    </source>
</reference>
<dbReference type="AlphaFoldDB" id="A0A2P4ZQZ1"/>
<feature type="domain" description="LTD" evidence="1">
    <location>
        <begin position="224"/>
        <end position="334"/>
    </location>
</feature>
<evidence type="ECO:0000313" key="3">
    <source>
        <dbReference type="Proteomes" id="UP000054821"/>
    </source>
</evidence>
<dbReference type="GeneID" id="29981921"/>
<dbReference type="SUPFAM" id="SSF74853">
    <property type="entry name" value="Lamin A/C globular tail domain"/>
    <property type="match status" value="1"/>
</dbReference>
<dbReference type="Proteomes" id="UP000054821">
    <property type="component" value="Unassembled WGS sequence"/>
</dbReference>
<proteinExistence type="predicted"/>
<protein>
    <recommendedName>
        <fullName evidence="1">LTD domain-containing protein</fullName>
    </recommendedName>
</protein>
<name>A0A2P4ZQZ1_9HYPO</name>
<dbReference type="EMBL" id="JPDN02000012">
    <property type="protein sequence ID" value="PON26715.1"/>
    <property type="molecule type" value="Genomic_DNA"/>
</dbReference>
<gene>
    <name evidence="2" type="ORF">TGAM01_v204216</name>
</gene>
<keyword evidence="3" id="KW-1185">Reference proteome</keyword>
<dbReference type="InterPro" id="IPR019268">
    <property type="entry name" value="DUF2278"/>
</dbReference>